<dbReference type="Proteomes" id="UP001589707">
    <property type="component" value="Unassembled WGS sequence"/>
</dbReference>
<evidence type="ECO:0000313" key="3">
    <source>
        <dbReference type="Proteomes" id="UP001589707"/>
    </source>
</evidence>
<keyword evidence="3" id="KW-1185">Reference proteome</keyword>
<protein>
    <submittedName>
        <fullName evidence="2">Uncharacterized protein</fullName>
    </submittedName>
</protein>
<organism evidence="2 3">
    <name type="scientific">Brevibacterium otitidis</name>
    <dbReference type="NCBI Taxonomy" id="53364"/>
    <lineage>
        <taxon>Bacteria</taxon>
        <taxon>Bacillati</taxon>
        <taxon>Actinomycetota</taxon>
        <taxon>Actinomycetes</taxon>
        <taxon>Micrococcales</taxon>
        <taxon>Brevibacteriaceae</taxon>
        <taxon>Brevibacterium</taxon>
    </lineage>
</organism>
<feature type="region of interest" description="Disordered" evidence="1">
    <location>
        <begin position="46"/>
        <end position="65"/>
    </location>
</feature>
<reference evidence="2 3" key="1">
    <citation type="submission" date="2024-09" db="EMBL/GenBank/DDBJ databases">
        <authorList>
            <person name="Sun Q."/>
            <person name="Mori K."/>
        </authorList>
    </citation>
    <scope>NUCLEOTIDE SEQUENCE [LARGE SCALE GENOMIC DNA]</scope>
    <source>
        <strain evidence="2 3">JCM 11683</strain>
    </source>
</reference>
<name>A0ABV5X0Y2_9MICO</name>
<dbReference type="EMBL" id="JBHMAU010000032">
    <property type="protein sequence ID" value="MFB9775609.1"/>
    <property type="molecule type" value="Genomic_DNA"/>
</dbReference>
<dbReference type="RefSeq" id="WP_376838882.1">
    <property type="nucleotide sequence ID" value="NZ_JBHMAU010000032.1"/>
</dbReference>
<evidence type="ECO:0000256" key="1">
    <source>
        <dbReference type="SAM" id="MobiDB-lite"/>
    </source>
</evidence>
<accession>A0ABV5X0Y2</accession>
<gene>
    <name evidence="2" type="ORF">ACFFN1_04165</name>
</gene>
<comment type="caution">
    <text evidence="2">The sequence shown here is derived from an EMBL/GenBank/DDBJ whole genome shotgun (WGS) entry which is preliminary data.</text>
</comment>
<proteinExistence type="predicted"/>
<sequence length="65" mass="6892">MAYDNIIGTAAVTDAMVPEQTTKEIIQEAPGKSVILERGRKVPLSKKKAKQPVLGRSPLRSGCGG</sequence>
<evidence type="ECO:0000313" key="2">
    <source>
        <dbReference type="EMBL" id="MFB9775609.1"/>
    </source>
</evidence>